<protein>
    <recommendedName>
        <fullName evidence="5">FecR protein domain-containing protein</fullName>
    </recommendedName>
</protein>
<evidence type="ECO:0000259" key="2">
    <source>
        <dbReference type="Pfam" id="PF04773"/>
    </source>
</evidence>
<evidence type="ECO:0000259" key="3">
    <source>
        <dbReference type="Pfam" id="PF13490"/>
    </source>
</evidence>
<name>A0A0F9JM83_9ZZZZ</name>
<organism evidence="4">
    <name type="scientific">marine sediment metagenome</name>
    <dbReference type="NCBI Taxonomy" id="412755"/>
    <lineage>
        <taxon>unclassified sequences</taxon>
        <taxon>metagenomes</taxon>
        <taxon>ecological metagenomes</taxon>
    </lineage>
</organism>
<dbReference type="PANTHER" id="PTHR30273:SF2">
    <property type="entry name" value="PROTEIN FECR"/>
    <property type="match status" value="1"/>
</dbReference>
<keyword evidence="1" id="KW-1133">Transmembrane helix</keyword>
<dbReference type="EMBL" id="LAZR01011084">
    <property type="protein sequence ID" value="KKM63516.1"/>
    <property type="molecule type" value="Genomic_DNA"/>
</dbReference>
<feature type="transmembrane region" description="Helical" evidence="1">
    <location>
        <begin position="128"/>
        <end position="146"/>
    </location>
</feature>
<keyword evidence="1" id="KW-0472">Membrane</keyword>
<feature type="domain" description="FecR protein" evidence="2">
    <location>
        <begin position="190"/>
        <end position="276"/>
    </location>
</feature>
<dbReference type="Pfam" id="PF04773">
    <property type="entry name" value="FecR"/>
    <property type="match status" value="1"/>
</dbReference>
<sequence length="568" mass="63467">MKITDYQQFEIEFDCKEVRELLSLYALDRGDLSLDESWAIERHLDSCADCLAEYEGTKLVNDALIANRDYLFAEGVFEKPTPEIRFNRVSDEEADFLLFQAKMARAITRRKKAEAKARNTRLAPYSKAASAVAACLLIVSSLWWAIGNLQSDRSTIKQPIAAKPHITSVKIELVSDTGAVLIPAGQLIAATDKIKTLRINGNRDMTLNTGTQLSIVSHNFGCIVKLGKGEIYTHVEHDGNPFIVETPHGRAVITGTTFNIKADNTQMELTVIEGTVSFENTEGFVNVEAGYKSQIAVNSLPAAPIICDTDSIVAWATMPEAEMAVSRYVFDEIDLPITQEAPVLENIDYETWINENRDWFKRQFPEIFHIKEALAKDGIEVGYPHLLLRSNELWRFVYPPTSLERCIEPAALALKQLASLYGKDSQWLAEAVPTVNFAADTTTPLDIAATNMEMFNQWQTNLEQTRRSGKITNSALMLDSLHASVYLTKTRTLLWLSGIRSSEDEKILNSLEEQITKANEITVQVFELVNCDENTCLSRSPEIIASIEENISAIAGIEKDVQNNMACK</sequence>
<reference evidence="4" key="1">
    <citation type="journal article" date="2015" name="Nature">
        <title>Complex archaea that bridge the gap between prokaryotes and eukaryotes.</title>
        <authorList>
            <person name="Spang A."/>
            <person name="Saw J.H."/>
            <person name="Jorgensen S.L."/>
            <person name="Zaremba-Niedzwiedzka K."/>
            <person name="Martijn J."/>
            <person name="Lind A.E."/>
            <person name="van Eijk R."/>
            <person name="Schleper C."/>
            <person name="Guy L."/>
            <person name="Ettema T.J."/>
        </authorList>
    </citation>
    <scope>NUCLEOTIDE SEQUENCE</scope>
</reference>
<evidence type="ECO:0000256" key="1">
    <source>
        <dbReference type="SAM" id="Phobius"/>
    </source>
</evidence>
<dbReference type="AlphaFoldDB" id="A0A0F9JM83"/>
<dbReference type="Pfam" id="PF13490">
    <property type="entry name" value="zf-HC2"/>
    <property type="match status" value="1"/>
</dbReference>
<accession>A0A0F9JM83</accession>
<comment type="caution">
    <text evidence="4">The sequence shown here is derived from an EMBL/GenBank/DDBJ whole genome shotgun (WGS) entry which is preliminary data.</text>
</comment>
<proteinExistence type="predicted"/>
<keyword evidence="1" id="KW-0812">Transmembrane</keyword>
<dbReference type="PANTHER" id="PTHR30273">
    <property type="entry name" value="PERIPLASMIC SIGNAL SENSOR AND SIGMA FACTOR ACTIVATOR FECR-RELATED"/>
    <property type="match status" value="1"/>
</dbReference>
<evidence type="ECO:0008006" key="5">
    <source>
        <dbReference type="Google" id="ProtNLM"/>
    </source>
</evidence>
<dbReference type="InterPro" id="IPR027383">
    <property type="entry name" value="Znf_put"/>
</dbReference>
<feature type="domain" description="Putative zinc-finger" evidence="3">
    <location>
        <begin position="15"/>
        <end position="50"/>
    </location>
</feature>
<dbReference type="GO" id="GO:0016989">
    <property type="term" value="F:sigma factor antagonist activity"/>
    <property type="evidence" value="ECO:0007669"/>
    <property type="project" value="TreeGrafter"/>
</dbReference>
<dbReference type="InterPro" id="IPR012373">
    <property type="entry name" value="Ferrdict_sens_TM"/>
</dbReference>
<dbReference type="Gene3D" id="2.60.120.1440">
    <property type="match status" value="1"/>
</dbReference>
<dbReference type="InterPro" id="IPR006860">
    <property type="entry name" value="FecR"/>
</dbReference>
<gene>
    <name evidence="4" type="ORF">LCGC14_1510690</name>
</gene>
<evidence type="ECO:0000313" key="4">
    <source>
        <dbReference type="EMBL" id="KKM63516.1"/>
    </source>
</evidence>